<reference evidence="2" key="1">
    <citation type="journal article" date="2014" name="Int. J. Syst. Evol. Microbiol.">
        <title>Complete genome sequence of Corynebacterium casei LMG S-19264T (=DSM 44701T), isolated from a smear-ripened cheese.</title>
        <authorList>
            <consortium name="US DOE Joint Genome Institute (JGI-PGF)"/>
            <person name="Walter F."/>
            <person name="Albersmeier A."/>
            <person name="Kalinowski J."/>
            <person name="Ruckert C."/>
        </authorList>
    </citation>
    <scope>NUCLEOTIDE SEQUENCE</scope>
    <source>
        <strain evidence="2">JCM 4518</strain>
    </source>
</reference>
<organism evidence="2 3">
    <name type="scientific">Streptomyces termitum</name>
    <dbReference type="NCBI Taxonomy" id="67368"/>
    <lineage>
        <taxon>Bacteria</taxon>
        <taxon>Bacillati</taxon>
        <taxon>Actinomycetota</taxon>
        <taxon>Actinomycetes</taxon>
        <taxon>Kitasatosporales</taxon>
        <taxon>Streptomycetaceae</taxon>
        <taxon>Streptomyces</taxon>
    </lineage>
</organism>
<dbReference type="PANTHER" id="PTHR42951">
    <property type="entry name" value="METALLO-BETA-LACTAMASE DOMAIN-CONTAINING"/>
    <property type="match status" value="1"/>
</dbReference>
<gene>
    <name evidence="2" type="ORF">GCM10010305_32110</name>
</gene>
<dbReference type="CDD" id="cd07721">
    <property type="entry name" value="yflN-like_MBL-fold"/>
    <property type="match status" value="1"/>
</dbReference>
<evidence type="ECO:0000313" key="2">
    <source>
        <dbReference type="EMBL" id="GHA85827.1"/>
    </source>
</evidence>
<evidence type="ECO:0000259" key="1">
    <source>
        <dbReference type="SMART" id="SM00849"/>
    </source>
</evidence>
<feature type="domain" description="Metallo-beta-lactamase" evidence="1">
    <location>
        <begin position="23"/>
        <end position="219"/>
    </location>
</feature>
<dbReference type="Gene3D" id="3.60.15.10">
    <property type="entry name" value="Ribonuclease Z/Hydroxyacylglutathione hydrolase-like"/>
    <property type="match status" value="1"/>
</dbReference>
<proteinExistence type="predicted"/>
<dbReference type="SMART" id="SM00849">
    <property type="entry name" value="Lactamase_B"/>
    <property type="match status" value="1"/>
</dbReference>
<dbReference type="InterPro" id="IPR001279">
    <property type="entry name" value="Metallo-B-lactamas"/>
</dbReference>
<dbReference type="InterPro" id="IPR050855">
    <property type="entry name" value="NDM-1-like"/>
</dbReference>
<dbReference type="EMBL" id="BMUL01000007">
    <property type="protein sequence ID" value="GHA85827.1"/>
    <property type="molecule type" value="Genomic_DNA"/>
</dbReference>
<keyword evidence="3" id="KW-1185">Reference proteome</keyword>
<accession>A0A918T260</accession>
<dbReference type="AlphaFoldDB" id="A0A918T260"/>
<dbReference type="Pfam" id="PF00753">
    <property type="entry name" value="Lactamase_B"/>
    <property type="match status" value="1"/>
</dbReference>
<dbReference type="RefSeq" id="WP_373298840.1">
    <property type="nucleotide sequence ID" value="NZ_BMUL01000007.1"/>
</dbReference>
<comment type="caution">
    <text evidence="2">The sequence shown here is derived from an EMBL/GenBank/DDBJ whole genome shotgun (WGS) entry which is preliminary data.</text>
</comment>
<protein>
    <submittedName>
        <fullName evidence="2">MBL fold metallo-hydrolase</fullName>
    </submittedName>
</protein>
<evidence type="ECO:0000313" key="3">
    <source>
        <dbReference type="Proteomes" id="UP000644020"/>
    </source>
</evidence>
<dbReference type="PANTHER" id="PTHR42951:SF17">
    <property type="entry name" value="METALLO-BETA-LACTAMASE DOMAIN-CONTAINING PROTEIN"/>
    <property type="match status" value="1"/>
</dbReference>
<name>A0A918T260_9ACTN</name>
<dbReference type="Proteomes" id="UP000644020">
    <property type="component" value="Unassembled WGS sequence"/>
</dbReference>
<sequence>MEPTTSLEAVPVTPRLHLLDHFVGQSYLWRDGAGPTAELTLVDAGWAGSADRTEAAIRAAGEDPSRLARIVLTHCHRDHVGAAGELAARHGAEIVAHRLDAPYVRGELPVPAPDLLDWELPLWEHGLTVPEAPPTRVDREVADGEELGFGDGAVAVHAPGHTPGSMGIHLPRHGVLFAGDTVAAVQGVTLGVFHVDRALALASMRRFAALRPSVLCCGHGAPVTQNAAELLERAAAGGTGLG</sequence>
<dbReference type="InterPro" id="IPR036866">
    <property type="entry name" value="RibonucZ/Hydroxyglut_hydro"/>
</dbReference>
<reference evidence="2" key="2">
    <citation type="submission" date="2020-09" db="EMBL/GenBank/DDBJ databases">
        <authorList>
            <person name="Sun Q."/>
            <person name="Ohkuma M."/>
        </authorList>
    </citation>
    <scope>NUCLEOTIDE SEQUENCE</scope>
    <source>
        <strain evidence="2">JCM 4518</strain>
    </source>
</reference>
<dbReference type="SUPFAM" id="SSF56281">
    <property type="entry name" value="Metallo-hydrolase/oxidoreductase"/>
    <property type="match status" value="1"/>
</dbReference>